<dbReference type="STRING" id="1817813.A2008_09120"/>
<dbReference type="InterPro" id="IPR016181">
    <property type="entry name" value="Acyl_CoA_acyltransferase"/>
</dbReference>
<dbReference type="Pfam" id="PF09924">
    <property type="entry name" value="LPG_synthase_C"/>
    <property type="match status" value="1"/>
</dbReference>
<dbReference type="Gene3D" id="3.40.630.30">
    <property type="match status" value="1"/>
</dbReference>
<accession>A0A1F7WFU7</accession>
<organism evidence="2 3">
    <name type="scientific">Candidatus Wallbacteria bacterium GWC2_49_35</name>
    <dbReference type="NCBI Taxonomy" id="1817813"/>
    <lineage>
        <taxon>Bacteria</taxon>
        <taxon>Candidatus Walliibacteriota</taxon>
    </lineage>
</organism>
<name>A0A1F7WFU7_9BACT</name>
<proteinExistence type="predicted"/>
<protein>
    <recommendedName>
        <fullName evidence="1">Phosphatidylglycerol lysyltransferase C-terminal domain-containing protein</fullName>
    </recommendedName>
</protein>
<evidence type="ECO:0000313" key="2">
    <source>
        <dbReference type="EMBL" id="OGM00915.1"/>
    </source>
</evidence>
<dbReference type="Proteomes" id="UP000178735">
    <property type="component" value="Unassembled WGS sequence"/>
</dbReference>
<reference evidence="2 3" key="1">
    <citation type="journal article" date="2016" name="Nat. Commun.">
        <title>Thousands of microbial genomes shed light on interconnected biogeochemical processes in an aquifer system.</title>
        <authorList>
            <person name="Anantharaman K."/>
            <person name="Brown C.T."/>
            <person name="Hug L.A."/>
            <person name="Sharon I."/>
            <person name="Castelle C.J."/>
            <person name="Probst A.J."/>
            <person name="Thomas B.C."/>
            <person name="Singh A."/>
            <person name="Wilkins M.J."/>
            <person name="Karaoz U."/>
            <person name="Brodie E.L."/>
            <person name="Williams K.H."/>
            <person name="Hubbard S.S."/>
            <person name="Banfield J.F."/>
        </authorList>
    </citation>
    <scope>NUCLEOTIDE SEQUENCE [LARGE SCALE GENOMIC DNA]</scope>
</reference>
<dbReference type="PANTHER" id="PTHR41373:SF1">
    <property type="entry name" value="PHOSPHATIDYLGLYCEROL LYSYLTRANSFERASE C-TERMINAL DOMAIN-CONTAINING PROTEIN"/>
    <property type="match status" value="1"/>
</dbReference>
<evidence type="ECO:0000313" key="3">
    <source>
        <dbReference type="Proteomes" id="UP000178735"/>
    </source>
</evidence>
<dbReference type="EMBL" id="MGFH01000247">
    <property type="protein sequence ID" value="OGM00915.1"/>
    <property type="molecule type" value="Genomic_DNA"/>
</dbReference>
<comment type="caution">
    <text evidence="2">The sequence shown here is derived from an EMBL/GenBank/DDBJ whole genome shotgun (WGS) entry which is preliminary data.</text>
</comment>
<dbReference type="InterPro" id="IPR024320">
    <property type="entry name" value="LPG_synthase_C"/>
</dbReference>
<dbReference type="InterPro" id="IPR016732">
    <property type="entry name" value="UCP018688"/>
</dbReference>
<sequence length="316" mass="36938">DKNLIDSYFKKENSNFSDYSFAMLYAWSAHNTLFHRRVGDSLVVARALRAKIDLLYPPLGAGDAASFESAISYCAGIFEEIFAKRQAASVEKFSFKILSIDENKIDMLKNLDIKNFKIELHEDLPDYIYEYQKLIDLSGKKYKNKRENINKFIRIYPNYTIEPICEENTPEIMQFLSRWYTDNKPERTIHLSELFDVNTVNFEKNYVLESYQSRKMLRNFNELGLKGKCIKLYSSIVGFIIGEQTNSDTFTVLIEKVNNDFFGLSQLLFREFLLKNAGAEFVNTSDDSGMPGLKIMKESYQPLYLKKRYFLRLINH</sequence>
<dbReference type="PIRSF" id="PIRSF018688">
    <property type="entry name" value="UCP018688"/>
    <property type="match status" value="1"/>
</dbReference>
<dbReference type="AlphaFoldDB" id="A0A1F7WFU7"/>
<gene>
    <name evidence="2" type="ORF">A2008_09120</name>
</gene>
<feature type="non-terminal residue" evidence="2">
    <location>
        <position position="1"/>
    </location>
</feature>
<feature type="domain" description="Phosphatidylglycerol lysyltransferase C-terminal" evidence="1">
    <location>
        <begin position="17"/>
        <end position="311"/>
    </location>
</feature>
<evidence type="ECO:0000259" key="1">
    <source>
        <dbReference type="Pfam" id="PF09924"/>
    </source>
</evidence>
<dbReference type="SUPFAM" id="SSF55729">
    <property type="entry name" value="Acyl-CoA N-acyltransferases (Nat)"/>
    <property type="match status" value="2"/>
</dbReference>
<dbReference type="PANTHER" id="PTHR41373">
    <property type="entry name" value="DUF2156 DOMAIN-CONTAINING PROTEIN"/>
    <property type="match status" value="1"/>
</dbReference>